<reference evidence="1" key="2">
    <citation type="journal article" date="2007" name="Science">
        <title>Draft genome sequence of the sexually transmitted pathogen Trichomonas vaginalis.</title>
        <authorList>
            <person name="Carlton J.M."/>
            <person name="Hirt R.P."/>
            <person name="Silva J.C."/>
            <person name="Delcher A.L."/>
            <person name="Schatz M."/>
            <person name="Zhao Q."/>
            <person name="Wortman J.R."/>
            <person name="Bidwell S.L."/>
            <person name="Alsmark U.C.M."/>
            <person name="Besteiro S."/>
            <person name="Sicheritz-Ponten T."/>
            <person name="Noel C.J."/>
            <person name="Dacks J.B."/>
            <person name="Foster P.G."/>
            <person name="Simillion C."/>
            <person name="Van de Peer Y."/>
            <person name="Miranda-Saavedra D."/>
            <person name="Barton G.J."/>
            <person name="Westrop G.D."/>
            <person name="Mueller S."/>
            <person name="Dessi D."/>
            <person name="Fiori P.L."/>
            <person name="Ren Q."/>
            <person name="Paulsen I."/>
            <person name="Zhang H."/>
            <person name="Bastida-Corcuera F.D."/>
            <person name="Simoes-Barbosa A."/>
            <person name="Brown M.T."/>
            <person name="Hayes R.D."/>
            <person name="Mukherjee M."/>
            <person name="Okumura C.Y."/>
            <person name="Schneider R."/>
            <person name="Smith A.J."/>
            <person name="Vanacova S."/>
            <person name="Villalvazo M."/>
            <person name="Haas B.J."/>
            <person name="Pertea M."/>
            <person name="Feldblyum T.V."/>
            <person name="Utterback T.R."/>
            <person name="Shu C.L."/>
            <person name="Osoegawa K."/>
            <person name="de Jong P.J."/>
            <person name="Hrdy I."/>
            <person name="Horvathova L."/>
            <person name="Zubacova Z."/>
            <person name="Dolezal P."/>
            <person name="Malik S.B."/>
            <person name="Logsdon J.M. Jr."/>
            <person name="Henze K."/>
            <person name="Gupta A."/>
            <person name="Wang C.C."/>
            <person name="Dunne R.L."/>
            <person name="Upcroft J.A."/>
            <person name="Upcroft P."/>
            <person name="White O."/>
            <person name="Salzberg S.L."/>
            <person name="Tang P."/>
            <person name="Chiu C.-H."/>
            <person name="Lee Y.-S."/>
            <person name="Embley T.M."/>
            <person name="Coombs G.H."/>
            <person name="Mottram J.C."/>
            <person name="Tachezy J."/>
            <person name="Fraser-Liggett C.M."/>
            <person name="Johnson P.J."/>
        </authorList>
    </citation>
    <scope>NUCLEOTIDE SEQUENCE [LARGE SCALE GENOMIC DNA]</scope>
    <source>
        <strain evidence="1">G3</strain>
    </source>
</reference>
<proteinExistence type="predicted"/>
<evidence type="ECO:0000313" key="2">
    <source>
        <dbReference type="Proteomes" id="UP000001542"/>
    </source>
</evidence>
<dbReference type="InParanoid" id="A2ETZ8"/>
<evidence type="ECO:0000313" key="1">
    <source>
        <dbReference type="EMBL" id="EAY03886.1"/>
    </source>
</evidence>
<dbReference type="AlphaFoldDB" id="A2ETZ8"/>
<dbReference type="RefSeq" id="XP_001316109.1">
    <property type="nucleotide sequence ID" value="XM_001316074.1"/>
</dbReference>
<dbReference type="eggNOG" id="ENOG502T1GC">
    <property type="taxonomic scope" value="Eukaryota"/>
</dbReference>
<keyword evidence="2" id="KW-1185">Reference proteome</keyword>
<dbReference type="EMBL" id="DS113491">
    <property type="protein sequence ID" value="EAY03886.1"/>
    <property type="molecule type" value="Genomic_DNA"/>
</dbReference>
<accession>A2ETZ8</accession>
<gene>
    <name evidence="1" type="ORF">TVAG_443740</name>
</gene>
<protein>
    <submittedName>
        <fullName evidence="1">Uncharacterized protein</fullName>
    </submittedName>
</protein>
<organism evidence="1 2">
    <name type="scientific">Trichomonas vaginalis (strain ATCC PRA-98 / G3)</name>
    <dbReference type="NCBI Taxonomy" id="412133"/>
    <lineage>
        <taxon>Eukaryota</taxon>
        <taxon>Metamonada</taxon>
        <taxon>Parabasalia</taxon>
        <taxon>Trichomonadida</taxon>
        <taxon>Trichomonadidae</taxon>
        <taxon>Trichomonas</taxon>
    </lineage>
</organism>
<sequence length="900" mass="104922">MTHYNQNQENKEGNANQNEVVNKEGNANQNEVVNKEGNANQNEVVNKEGNANQNEVVNKEGNANQNQENKEGNANQNEVVNKEGNANQNGIVNKEENTNTNQVDQEQKINQNETEIQNNPIEVKNILNEDLQHKNEIQTIEMTTQNENQSENDMKAIVKLNSKDVEVKFEERINLDSSPKEFEDSSSNLSSNRLDSAAKFDEIVQKQTDLMNLQSNDTYNSNPINSFGPNQNDLLNSLNIESNKLKFEETKKKYEYMKQITPMITSESMKSCLDSVKKSREDILIYERTRYLLPFLNPEKYPKSIRPQKKEHIHILTPKLLQYNEISPIFMQHISILINYIHANPELFAKGILERSNKEDFSYITNVLVPTLYGFFVSHEYFSNAFIFYAHIVRLCKPAVCMQVVSPYFCSIGSFRFIEQIMSKFALKFQNEIGFDNPQKVPLLMSVYVNILAEMIINDRKLLPSQIKIILYGAKTQKWPKEDLISLFFDKFFTPMAIHWSEASTCSPYTPFLKMIIDNITKNSNLAMSIINKFLHESSYSELPSFYSPFKQEFRMYILSHAEAEYAIKIVKSVVDLPITLNELIHHQVHPDERHRPFFSCVFPKNQKMLPLKFRPLLFPESINPEYPENPELERVVREIQNSKDENLRNYALFRAISDIQKQQENFEVFIWFSVHKNIIDEWREVSMRSHECALRPLAYKSLSSLQVNGIENCLKLLSDSFGTPNLQRNLFMFMIIPKINSTREKVSKKSSGLTEWWKNYIEKQIKTLDTKNFLDKRSNIVKKQYWDAVEYLKSVMRVPASLALDVINQAVKRLRNISRDKEELNFLFSMACAMSQFKQLLEVFLIINEIVVKDSLFKKMMSDEEIMNWTIIERFILKVTSTDLSIQKSYLNLQNSIRI</sequence>
<dbReference type="VEuPathDB" id="TrichDB:TVAG_443740"/>
<dbReference type="VEuPathDB" id="TrichDB:TVAGG3_0235130"/>
<dbReference type="Proteomes" id="UP000001542">
    <property type="component" value="Unassembled WGS sequence"/>
</dbReference>
<name>A2ETZ8_TRIV3</name>
<reference evidence="1" key="1">
    <citation type="submission" date="2006-10" db="EMBL/GenBank/DDBJ databases">
        <authorList>
            <person name="Amadeo P."/>
            <person name="Zhao Q."/>
            <person name="Wortman J."/>
            <person name="Fraser-Liggett C."/>
            <person name="Carlton J."/>
        </authorList>
    </citation>
    <scope>NUCLEOTIDE SEQUENCE</scope>
    <source>
        <strain evidence="1">G3</strain>
    </source>
</reference>
<dbReference type="KEGG" id="tva:4761734"/>